<name>A0A1J1I7R0_9DIPT</name>
<dbReference type="PROSITE" id="PS50157">
    <property type="entry name" value="ZINC_FINGER_C2H2_2"/>
    <property type="match status" value="2"/>
</dbReference>
<dbReference type="OrthoDB" id="7765040at2759"/>
<keyword evidence="5 8" id="KW-0862">Zinc</keyword>
<evidence type="ECO:0000313" key="12">
    <source>
        <dbReference type="Proteomes" id="UP000183832"/>
    </source>
</evidence>
<dbReference type="SMART" id="SM00355">
    <property type="entry name" value="ZnF_C2H2"/>
    <property type="match status" value="3"/>
</dbReference>
<gene>
    <name evidence="11" type="ORF">CLUMA_CG008484</name>
</gene>
<evidence type="ECO:0000256" key="8">
    <source>
        <dbReference type="PROSITE-ProRule" id="PRU01263"/>
    </source>
</evidence>
<evidence type="ECO:0000259" key="9">
    <source>
        <dbReference type="PROSITE" id="PS50157"/>
    </source>
</evidence>
<evidence type="ECO:0000256" key="2">
    <source>
        <dbReference type="ARBA" id="ARBA00022723"/>
    </source>
</evidence>
<dbReference type="Pfam" id="PF13909">
    <property type="entry name" value="zf-H2C2_5"/>
    <property type="match status" value="1"/>
</dbReference>
<feature type="binding site" evidence="8">
    <location>
        <position position="53"/>
    </location>
    <ligand>
        <name>Zn(2+)</name>
        <dbReference type="ChEBI" id="CHEBI:29105"/>
    </ligand>
</feature>
<feature type="binding site" evidence="8">
    <location>
        <position position="8"/>
    </location>
    <ligand>
        <name>Zn(2+)</name>
        <dbReference type="ChEBI" id="CHEBI:29105"/>
    </ligand>
</feature>
<dbReference type="STRING" id="568069.A0A1J1I7R0"/>
<evidence type="ECO:0000256" key="3">
    <source>
        <dbReference type="ARBA" id="ARBA00022737"/>
    </source>
</evidence>
<dbReference type="Proteomes" id="UP000183832">
    <property type="component" value="Unassembled WGS sequence"/>
</dbReference>
<feature type="domain" description="C2H2-type" evidence="9">
    <location>
        <begin position="235"/>
        <end position="263"/>
    </location>
</feature>
<feature type="binding site" evidence="8">
    <location>
        <position position="50"/>
    </location>
    <ligand>
        <name>Zn(2+)</name>
        <dbReference type="ChEBI" id="CHEBI:29105"/>
    </ligand>
</feature>
<dbReference type="GO" id="GO:0005634">
    <property type="term" value="C:nucleus"/>
    <property type="evidence" value="ECO:0007669"/>
    <property type="project" value="UniProtKB-SubCell"/>
</dbReference>
<evidence type="ECO:0000259" key="10">
    <source>
        <dbReference type="PROSITE" id="PS51915"/>
    </source>
</evidence>
<keyword evidence="12" id="KW-1185">Reference proteome</keyword>
<dbReference type="InterPro" id="IPR050888">
    <property type="entry name" value="ZnF_C2H2-type_TF"/>
</dbReference>
<dbReference type="Pfam" id="PF07776">
    <property type="entry name" value="zf-AD"/>
    <property type="match status" value="1"/>
</dbReference>
<evidence type="ECO:0000256" key="1">
    <source>
        <dbReference type="ARBA" id="ARBA00004123"/>
    </source>
</evidence>
<evidence type="ECO:0000256" key="5">
    <source>
        <dbReference type="ARBA" id="ARBA00022833"/>
    </source>
</evidence>
<evidence type="ECO:0000313" key="11">
    <source>
        <dbReference type="EMBL" id="CRK94998.1"/>
    </source>
</evidence>
<dbReference type="SUPFAM" id="SSF57716">
    <property type="entry name" value="Glucocorticoid receptor-like (DNA-binding domain)"/>
    <property type="match status" value="1"/>
</dbReference>
<dbReference type="InterPro" id="IPR013087">
    <property type="entry name" value="Znf_C2H2_type"/>
</dbReference>
<dbReference type="Gene3D" id="3.40.1800.20">
    <property type="match status" value="1"/>
</dbReference>
<evidence type="ECO:0000256" key="7">
    <source>
        <dbReference type="PROSITE-ProRule" id="PRU00042"/>
    </source>
</evidence>
<accession>A0A1J1I7R0</accession>
<reference evidence="11 12" key="1">
    <citation type="submission" date="2015-04" db="EMBL/GenBank/DDBJ databases">
        <authorList>
            <person name="Syromyatnikov M.Y."/>
            <person name="Popov V.N."/>
        </authorList>
    </citation>
    <scope>NUCLEOTIDE SEQUENCE [LARGE SCALE GENOMIC DNA]</scope>
</reference>
<feature type="domain" description="C2H2-type" evidence="9">
    <location>
        <begin position="155"/>
        <end position="183"/>
    </location>
</feature>
<evidence type="ECO:0000256" key="4">
    <source>
        <dbReference type="ARBA" id="ARBA00022771"/>
    </source>
</evidence>
<keyword evidence="3" id="KW-0677">Repeat</keyword>
<keyword evidence="6" id="KW-0539">Nucleus</keyword>
<proteinExistence type="predicted"/>
<dbReference type="EMBL" id="CVRI01000040">
    <property type="protein sequence ID" value="CRK94998.1"/>
    <property type="molecule type" value="Genomic_DNA"/>
</dbReference>
<keyword evidence="2 8" id="KW-0479">Metal-binding</keyword>
<feature type="domain" description="ZAD" evidence="10">
    <location>
        <begin position="3"/>
        <end position="77"/>
    </location>
</feature>
<dbReference type="SMART" id="SM00868">
    <property type="entry name" value="zf-AD"/>
    <property type="match status" value="1"/>
</dbReference>
<keyword evidence="4 7" id="KW-0863">Zinc-finger</keyword>
<feature type="binding site" evidence="8">
    <location>
        <position position="5"/>
    </location>
    <ligand>
        <name>Zn(2+)</name>
        <dbReference type="ChEBI" id="CHEBI:29105"/>
    </ligand>
</feature>
<organism evidence="11 12">
    <name type="scientific">Clunio marinus</name>
    <dbReference type="NCBI Taxonomy" id="568069"/>
    <lineage>
        <taxon>Eukaryota</taxon>
        <taxon>Metazoa</taxon>
        <taxon>Ecdysozoa</taxon>
        <taxon>Arthropoda</taxon>
        <taxon>Hexapoda</taxon>
        <taxon>Insecta</taxon>
        <taxon>Pterygota</taxon>
        <taxon>Neoptera</taxon>
        <taxon>Endopterygota</taxon>
        <taxon>Diptera</taxon>
        <taxon>Nematocera</taxon>
        <taxon>Chironomoidea</taxon>
        <taxon>Chironomidae</taxon>
        <taxon>Clunio</taxon>
    </lineage>
</organism>
<dbReference type="InterPro" id="IPR012934">
    <property type="entry name" value="Znf_AD"/>
</dbReference>
<dbReference type="GO" id="GO:0008270">
    <property type="term" value="F:zinc ion binding"/>
    <property type="evidence" value="ECO:0007669"/>
    <property type="project" value="UniProtKB-UniRule"/>
</dbReference>
<dbReference type="PANTHER" id="PTHR24406">
    <property type="entry name" value="TRANSCRIPTIONAL REPRESSOR CTCFL-RELATED"/>
    <property type="match status" value="1"/>
</dbReference>
<dbReference type="AlphaFoldDB" id="A0A1J1I7R0"/>
<protein>
    <submittedName>
        <fullName evidence="11">CLUMA_CG008484, isoform A</fullName>
    </submittedName>
</protein>
<comment type="subcellular location">
    <subcellularLocation>
        <location evidence="1">Nucleus</location>
    </subcellularLocation>
</comment>
<dbReference type="PROSITE" id="PS51915">
    <property type="entry name" value="ZAD"/>
    <property type="match status" value="1"/>
</dbReference>
<evidence type="ECO:0000256" key="6">
    <source>
        <dbReference type="ARBA" id="ARBA00023242"/>
    </source>
</evidence>
<sequence>MENLCRLCGRNFGCLNSIFDRSQGMLILDLISIICPIQINVNDSLPKKICGECFEVIQSAVKLRSTSVINDLKFRKMELNNQQELQGENIFFEVTNRYNGNILLKTEFSDSDHPSMQESFFEESDSYHEDVNRRSNVSKVRLKNNNHNMKEKILKKCSICGYSTQITSNLRRHMRNVHKIDTSKLTTIICDICNFKTKTKFKINEHMIFCHLSKDTRTNSCSPSYLKLQESIRIFRCLQCQYTSNYRSNVNRHMRKYHLLKAKSIEL</sequence>
<dbReference type="Gene3D" id="3.30.160.60">
    <property type="entry name" value="Classic Zinc Finger"/>
    <property type="match status" value="2"/>
</dbReference>